<evidence type="ECO:0000313" key="6">
    <source>
        <dbReference type="EMBL" id="KAI3406310.2"/>
    </source>
</evidence>
<dbReference type="GO" id="GO:0035861">
    <property type="term" value="C:site of double-strand break"/>
    <property type="evidence" value="ECO:0007669"/>
    <property type="project" value="TreeGrafter"/>
</dbReference>
<dbReference type="GO" id="GO:0044778">
    <property type="term" value="P:meiotic DNA integrity checkpoint signaling"/>
    <property type="evidence" value="ECO:0007669"/>
    <property type="project" value="TreeGrafter"/>
</dbReference>
<dbReference type="GO" id="GO:0000724">
    <property type="term" value="P:double-strand break repair via homologous recombination"/>
    <property type="evidence" value="ECO:0007669"/>
    <property type="project" value="TreeGrafter"/>
</dbReference>
<dbReference type="EMBL" id="JAHUZD010000024">
    <property type="protein sequence ID" value="KAI3406310.2"/>
    <property type="molecule type" value="Genomic_DNA"/>
</dbReference>
<feature type="region of interest" description="Disordered" evidence="5">
    <location>
        <begin position="231"/>
        <end position="255"/>
    </location>
</feature>
<dbReference type="GeneID" id="73378407"/>
<dbReference type="RefSeq" id="XP_049182055.1">
    <property type="nucleotide sequence ID" value="XM_049326736.1"/>
</dbReference>
<dbReference type="InterPro" id="IPR016580">
    <property type="entry name" value="HUS1"/>
</dbReference>
<dbReference type="InterPro" id="IPR007150">
    <property type="entry name" value="HUS1/Mec3"/>
</dbReference>
<protein>
    <recommendedName>
        <fullName evidence="4">Checkpoint protein</fullName>
    </recommendedName>
</protein>
<comment type="caution">
    <text evidence="6">The sequence shown here is derived from an EMBL/GenBank/DDBJ whole genome shotgun (WGS) entry which is preliminary data.</text>
</comment>
<dbReference type="GO" id="GO:0030896">
    <property type="term" value="C:checkpoint clamp complex"/>
    <property type="evidence" value="ECO:0007669"/>
    <property type="project" value="InterPro"/>
</dbReference>
<dbReference type="PANTHER" id="PTHR12900">
    <property type="entry name" value="MITOTIC AND DNA DAMAGE CHECKPOINT PROTEIN HUS1"/>
    <property type="match status" value="1"/>
</dbReference>
<accession>A0AAI9WZW4</accession>
<reference evidence="6" key="1">
    <citation type="journal article" date="2022" name="DNA Res.">
        <title>Genome analysis of five recently described species of the CUG-Ser clade uncovers Candida theae as a new hybrid lineage with pathogenic potential in the Candida parapsilosis species complex.</title>
        <authorList>
            <person name="Mixao V."/>
            <person name="Del Olmo V."/>
            <person name="Hegedusova E."/>
            <person name="Saus E."/>
            <person name="Pryszcz L."/>
            <person name="Cillingova A."/>
            <person name="Nosek J."/>
            <person name="Gabaldon T."/>
        </authorList>
    </citation>
    <scope>NUCLEOTIDE SEQUENCE</scope>
    <source>
        <strain evidence="6">CBS 10844</strain>
    </source>
</reference>
<dbReference type="Pfam" id="PF04005">
    <property type="entry name" value="Hus1"/>
    <property type="match status" value="1"/>
</dbReference>
<dbReference type="AlphaFoldDB" id="A0AAI9WZW4"/>
<name>A0AAI9WZW4_9ASCO</name>
<comment type="similarity">
    <text evidence="2 4">Belongs to the HUS1 family.</text>
</comment>
<comment type="subcellular location">
    <subcellularLocation>
        <location evidence="1">Nucleus</location>
    </subcellularLocation>
</comment>
<dbReference type="GO" id="GO:0005730">
    <property type="term" value="C:nucleolus"/>
    <property type="evidence" value="ECO:0007669"/>
    <property type="project" value="InterPro"/>
</dbReference>
<evidence type="ECO:0000256" key="2">
    <source>
        <dbReference type="ARBA" id="ARBA00005563"/>
    </source>
</evidence>
<dbReference type="GO" id="GO:0000723">
    <property type="term" value="P:telomere maintenance"/>
    <property type="evidence" value="ECO:0007669"/>
    <property type="project" value="TreeGrafter"/>
</dbReference>
<sequence>MKLKLMTRSTEKLKETLLLITHLRKFVILKFSPEELSIISVNGGSINSEPQVWCKLPAHSHFEVVDVQSMRDNIISMEINIDLLLQTLRNFDKANSEGLNIRLQRTDTSGEPSTATKNGRTASLALFYSNTNVNCNIINHTFRIPVKILREAQEILNEPVHRDHGLIMRLPSQFVTMFKRLEKFKRTNFNDRMVIQASRSNGGSLRFILEEDGKFKVTISWNDQLEVHKTTSSNADSMRESLHNGNVHSDDESSADNLEELELGVKLKDWQQASRIVGRCRTVILYIAQRQCSLHCLLDDTDDVELIYFINGVRSIPL</sequence>
<gene>
    <name evidence="6" type="ORF">KGF56_000790</name>
</gene>
<evidence type="ECO:0000256" key="3">
    <source>
        <dbReference type="ARBA" id="ARBA00023242"/>
    </source>
</evidence>
<dbReference type="GO" id="GO:0031573">
    <property type="term" value="P:mitotic intra-S DNA damage checkpoint signaling"/>
    <property type="evidence" value="ECO:0007669"/>
    <property type="project" value="TreeGrafter"/>
</dbReference>
<dbReference type="Proteomes" id="UP001202479">
    <property type="component" value="Unassembled WGS sequence"/>
</dbReference>
<evidence type="ECO:0000256" key="1">
    <source>
        <dbReference type="ARBA" id="ARBA00004123"/>
    </source>
</evidence>
<dbReference type="GO" id="GO:0006289">
    <property type="term" value="P:nucleotide-excision repair"/>
    <property type="evidence" value="ECO:0007669"/>
    <property type="project" value="TreeGrafter"/>
</dbReference>
<proteinExistence type="inferred from homology"/>
<keyword evidence="3" id="KW-0539">Nucleus</keyword>
<evidence type="ECO:0000313" key="7">
    <source>
        <dbReference type="Proteomes" id="UP001202479"/>
    </source>
</evidence>
<dbReference type="PIRSF" id="PIRSF011312">
    <property type="entry name" value="Cell_cycle_HUS1"/>
    <property type="match status" value="1"/>
</dbReference>
<organism evidence="6 7">
    <name type="scientific">Candida oxycetoniae</name>
    <dbReference type="NCBI Taxonomy" id="497107"/>
    <lineage>
        <taxon>Eukaryota</taxon>
        <taxon>Fungi</taxon>
        <taxon>Dikarya</taxon>
        <taxon>Ascomycota</taxon>
        <taxon>Saccharomycotina</taxon>
        <taxon>Pichiomycetes</taxon>
        <taxon>Debaryomycetaceae</taxon>
        <taxon>Candida/Lodderomyces clade</taxon>
        <taxon>Candida</taxon>
    </lineage>
</organism>
<evidence type="ECO:0000256" key="5">
    <source>
        <dbReference type="SAM" id="MobiDB-lite"/>
    </source>
</evidence>
<dbReference type="PANTHER" id="PTHR12900:SF0">
    <property type="entry name" value="CHECKPOINT PROTEIN"/>
    <property type="match status" value="1"/>
</dbReference>
<keyword evidence="7" id="KW-1185">Reference proteome</keyword>
<dbReference type="GO" id="GO:0033314">
    <property type="term" value="P:mitotic DNA replication checkpoint signaling"/>
    <property type="evidence" value="ECO:0007669"/>
    <property type="project" value="TreeGrafter"/>
</dbReference>
<dbReference type="Gene3D" id="3.70.10.10">
    <property type="match status" value="1"/>
</dbReference>
<evidence type="ECO:0000256" key="4">
    <source>
        <dbReference type="PIRNR" id="PIRNR011312"/>
    </source>
</evidence>